<protein>
    <submittedName>
        <fullName evidence="1">Uncharacterized protein</fullName>
    </submittedName>
</protein>
<keyword evidence="2" id="KW-1185">Reference proteome</keyword>
<evidence type="ECO:0000313" key="2">
    <source>
        <dbReference type="Proteomes" id="UP001165092"/>
    </source>
</evidence>
<name>A0A9W6P9T5_9ACTN</name>
<comment type="caution">
    <text evidence="1">The sequence shown here is derived from an EMBL/GenBank/DDBJ whole genome shotgun (WGS) entry which is preliminary data.</text>
</comment>
<organism evidence="1 2">
    <name type="scientific">Nocardiopsis ansamitocini</name>
    <dbReference type="NCBI Taxonomy" id="1670832"/>
    <lineage>
        <taxon>Bacteria</taxon>
        <taxon>Bacillati</taxon>
        <taxon>Actinomycetota</taxon>
        <taxon>Actinomycetes</taxon>
        <taxon>Streptosporangiales</taxon>
        <taxon>Nocardiopsidaceae</taxon>
        <taxon>Nocardiopsis</taxon>
    </lineage>
</organism>
<gene>
    <name evidence="1" type="ORF">Nans01_41360</name>
</gene>
<sequence>MPAGLGDRRRFTAALLGRTVAPEPFDPPARVVRGVLVDISPHLLSLATPHGDERFVLTEATGFWRGTGSGFSDLRPGQDVIVRCVPEAASVAERVWSGLARATGVIAEVDEDILRVDTGHDREPVTVVIPYRASGRMQVRHPRLEPGYLFDAVGLWDDGVLQALLPATSQPHYPAADAPRRPPVRSAAHAIAGMVSWYDPARGGSPHANPMGLLGGLAYPALDRAADCGAVCDRATGCAALPLLSLGATVGLVNQCTGESAILPVVACGAAVSHFCDRCVTCDSPARGRIAQLTLASFIALGGRPEAGCFNATLTVG</sequence>
<dbReference type="EMBL" id="BSQG01000009">
    <property type="protein sequence ID" value="GLU49785.1"/>
    <property type="molecule type" value="Genomic_DNA"/>
</dbReference>
<proteinExistence type="predicted"/>
<dbReference type="Proteomes" id="UP001165092">
    <property type="component" value="Unassembled WGS sequence"/>
</dbReference>
<dbReference type="RefSeq" id="WP_285761326.1">
    <property type="nucleotide sequence ID" value="NZ_BSQG01000009.1"/>
</dbReference>
<reference evidence="1" key="1">
    <citation type="submission" date="2023-02" db="EMBL/GenBank/DDBJ databases">
        <title>Nocardiopsis ansamitocini NBRC 112285.</title>
        <authorList>
            <person name="Ichikawa N."/>
            <person name="Sato H."/>
            <person name="Tonouchi N."/>
        </authorList>
    </citation>
    <scope>NUCLEOTIDE SEQUENCE</scope>
    <source>
        <strain evidence="1">NBRC 112285</strain>
    </source>
</reference>
<evidence type="ECO:0000313" key="1">
    <source>
        <dbReference type="EMBL" id="GLU49785.1"/>
    </source>
</evidence>
<dbReference type="AlphaFoldDB" id="A0A9W6P9T5"/>
<accession>A0A9W6P9T5</accession>